<evidence type="ECO:0000313" key="1">
    <source>
        <dbReference type="EMBL" id="AFC44584.1"/>
    </source>
</evidence>
<dbReference type="HOGENOM" id="CLU_2683921_0_0_11"/>
<dbReference type="PATRIC" id="fig|487521.10.peg.3375"/>
<name>H8IV14_MYCIA</name>
<protein>
    <submittedName>
        <fullName evidence="1">Uncharacterized protein</fullName>
    </submittedName>
</protein>
<evidence type="ECO:0000313" key="2">
    <source>
        <dbReference type="Proteomes" id="UP000008004"/>
    </source>
</evidence>
<dbReference type="EMBL" id="CP003322">
    <property type="protein sequence ID" value="AFC44584.1"/>
    <property type="molecule type" value="Genomic_DNA"/>
</dbReference>
<dbReference type="Proteomes" id="UP000008004">
    <property type="component" value="Chromosome"/>
</dbReference>
<accession>H8IV14</accession>
<reference evidence="1 2" key="1">
    <citation type="journal article" date="2012" name="J. Bacteriol.">
        <title>Complete genome sequence of Mycobacterium intracellulare strain ATCC 13950T.</title>
        <authorList>
            <person name="Kim B.J."/>
            <person name="Choi B.S."/>
            <person name="Lim J.S."/>
            <person name="Choi I.Y."/>
            <person name="Lee J.H."/>
            <person name="Chun J."/>
            <person name="Kook Y.H."/>
            <person name="Kim B.J."/>
        </authorList>
    </citation>
    <scope>NUCLEOTIDE SEQUENCE [LARGE SCALE GENOMIC DNA]</scope>
    <source>
        <strain evidence="2">ATCC 13950 / DSM 43223 / JCM 6384 / NCTC 13025 / 3600</strain>
    </source>
</reference>
<proteinExistence type="predicted"/>
<organism evidence="1 2">
    <name type="scientific">Mycobacterium intracellulare (strain ATCC 13950 / DSM 43223 / JCM 6384 / NCTC 13025 / 3600)</name>
    <dbReference type="NCBI Taxonomy" id="487521"/>
    <lineage>
        <taxon>Bacteria</taxon>
        <taxon>Bacillati</taxon>
        <taxon>Actinomycetota</taxon>
        <taxon>Actinomycetes</taxon>
        <taxon>Mycobacteriales</taxon>
        <taxon>Mycobacteriaceae</taxon>
        <taxon>Mycobacterium</taxon>
        <taxon>Mycobacterium avium complex (MAC)</taxon>
    </lineage>
</organism>
<dbReference type="AlphaFoldDB" id="H8IV14"/>
<dbReference type="KEGG" id="mia:OCU_33650"/>
<sequence length="74" mass="7890">MKAEKSKEKLDRAISIIGLVNDRDHTSGVAAASVQGEYSSAAIVAEIGRDLVLGHGSFLPVGAGWGWQFWTCET</sequence>
<gene>
    <name evidence="1" type="ordered locus">OCU_33650</name>
</gene>